<dbReference type="Pfam" id="PF00378">
    <property type="entry name" value="ECH_1"/>
    <property type="match status" value="1"/>
</dbReference>
<evidence type="ECO:0000256" key="4">
    <source>
        <dbReference type="ARBA" id="ARBA00005254"/>
    </source>
</evidence>
<comment type="pathway">
    <text evidence="3">Lipid metabolism; fatty acid beta-oxidation.</text>
</comment>
<sequence>MGSEKRKRSGESTNPKKKVVIDAPPLSATVSSVLRPKFCPPVIATAVGFQVPTNIPFHSYAPKNGAKSKSKQPESAAEKDFLLHSNAHRSMDYTVKSDEPRGKKPALNHFVGIYDPKTGKLEVVEAKKMTMRASVRARQGAAVTSGQRDNTQTMLQLKTDLGQTFGTKKAKKAIQENVLNAIAPQKNAGEEPAKIDAAARAMLNSVGEVTSTMSSREELQAVVDAAKPVPIANMEATEIQDVYDPKKIIGADILKLVPVREWQEKVQHKESIQVLSRFVAARVNRVAGNEEAVDRLRVLRYFYFVLLFYLHSKPGKARGTRTIAPREKLREFLAPAPEAVIESIRRKFSDRGEMRKFHVDLLITHCCVFASIIDNFEVDTQNLRDDLKIDQKTMNAYFQEIGGPKFSQVFVLCPVIDPPADLALATSPPPMPRHLGMPTEWGDKIRAFNMAEESTLQLEYRGRVAVLTICNERKLNAFNSAQYYDLAQKMREIATHDEVFTTVILAKGRYFSAGADVGVSREIAGDGKAVHKQVLQGFVAQNLNITHAFATHPKVLVVGLNGPVVGLTAALIAFADFIYCAPSTFLLTPFSSIGLVAEGGASRALALRLGPARANEALLMSRRIGSQDLERCGFVNAIFDEGDDVKFRARVLQEVDERLGDHLIGDSLIGIKKLVRKPELDILHTQNVHEVFAGLERFMTGVPQEEFAKLASGAKRHKL</sequence>
<accession>A0A9Q9RKC1</accession>
<comment type="subcellular location">
    <subcellularLocation>
        <location evidence="2">Nucleus</location>
        <location evidence="2">Nucleolus</location>
    </subcellularLocation>
    <subcellularLocation>
        <location evidence="1">Peroxisome</location>
    </subcellularLocation>
</comment>
<reference evidence="12" key="1">
    <citation type="submission" date="2019-05" db="EMBL/GenBank/DDBJ databases">
        <authorList>
            <person name="Piombo E."/>
        </authorList>
    </citation>
    <scope>NUCLEOTIDE SEQUENCE</scope>
    <source>
        <strain evidence="12">C2S</strain>
    </source>
</reference>
<evidence type="ECO:0000256" key="7">
    <source>
        <dbReference type="ARBA" id="ARBA00023140"/>
    </source>
</evidence>
<dbReference type="PANTHER" id="PTHR43684:SF1">
    <property type="entry name" value="ENOYL-COA DELTA ISOMERASE 2"/>
    <property type="match status" value="1"/>
</dbReference>
<evidence type="ECO:0000313" key="12">
    <source>
        <dbReference type="EMBL" id="VTT67267.1"/>
    </source>
</evidence>
<evidence type="ECO:0008006" key="14">
    <source>
        <dbReference type="Google" id="ProtNLM"/>
    </source>
</evidence>
<dbReference type="InterPro" id="IPR029045">
    <property type="entry name" value="ClpP/crotonase-like_dom_sf"/>
</dbReference>
<dbReference type="FunFam" id="3.90.226.10:FF:000048">
    <property type="entry name" value="3,2-trans-enoyl-CoA isomerase"/>
    <property type="match status" value="1"/>
</dbReference>
<evidence type="ECO:0000256" key="10">
    <source>
        <dbReference type="ARBA" id="ARBA00023242"/>
    </source>
</evidence>
<dbReference type="Proteomes" id="UP000760494">
    <property type="component" value="Unassembled WGS sequence"/>
</dbReference>
<evidence type="ECO:0000256" key="1">
    <source>
        <dbReference type="ARBA" id="ARBA00004275"/>
    </source>
</evidence>
<organism evidence="12 13">
    <name type="scientific">Fusarium fujikuroi</name>
    <name type="common">Bakanae and foot rot disease fungus</name>
    <name type="synonym">Gibberella fujikuroi</name>
    <dbReference type="NCBI Taxonomy" id="5127"/>
    <lineage>
        <taxon>Eukaryota</taxon>
        <taxon>Fungi</taxon>
        <taxon>Dikarya</taxon>
        <taxon>Ascomycota</taxon>
        <taxon>Pezizomycotina</taxon>
        <taxon>Sordariomycetes</taxon>
        <taxon>Hypocreomycetidae</taxon>
        <taxon>Hypocreales</taxon>
        <taxon>Nectriaceae</taxon>
        <taxon>Fusarium</taxon>
        <taxon>Fusarium fujikuroi species complex</taxon>
    </lineage>
</organism>
<evidence type="ECO:0000256" key="2">
    <source>
        <dbReference type="ARBA" id="ARBA00004604"/>
    </source>
</evidence>
<dbReference type="Pfam" id="PF06870">
    <property type="entry name" value="RNA_pol_I_A49"/>
    <property type="match status" value="1"/>
</dbReference>
<evidence type="ECO:0000256" key="3">
    <source>
        <dbReference type="ARBA" id="ARBA00005005"/>
    </source>
</evidence>
<keyword evidence="6" id="KW-0240">DNA-directed RNA polymerase</keyword>
<evidence type="ECO:0000313" key="13">
    <source>
        <dbReference type="Proteomes" id="UP000760494"/>
    </source>
</evidence>
<dbReference type="Gene3D" id="3.90.226.10">
    <property type="entry name" value="2-enoyl-CoA Hydratase, Chain A, domain 1"/>
    <property type="match status" value="1"/>
</dbReference>
<evidence type="ECO:0000256" key="11">
    <source>
        <dbReference type="SAM" id="MobiDB-lite"/>
    </source>
</evidence>
<evidence type="ECO:0000256" key="6">
    <source>
        <dbReference type="ARBA" id="ARBA00022478"/>
    </source>
</evidence>
<comment type="similarity">
    <text evidence="4">Belongs to the enoyl-CoA hydratase/isomerase family.</text>
</comment>
<dbReference type="AlphaFoldDB" id="A0A9Q9RKC1"/>
<evidence type="ECO:0000256" key="5">
    <source>
        <dbReference type="ARBA" id="ARBA00009430"/>
    </source>
</evidence>
<feature type="region of interest" description="Disordered" evidence="11">
    <location>
        <begin position="1"/>
        <end position="20"/>
    </location>
</feature>
<comment type="similarity">
    <text evidence="5">Belongs to the eukaryotic RPA49/POLR1E RNA polymerase subunit family.</text>
</comment>
<dbReference type="GO" id="GO:0006351">
    <property type="term" value="P:DNA-templated transcription"/>
    <property type="evidence" value="ECO:0007669"/>
    <property type="project" value="InterPro"/>
</dbReference>
<dbReference type="InterPro" id="IPR051053">
    <property type="entry name" value="ECH/Chromodomain_protein"/>
</dbReference>
<dbReference type="PANTHER" id="PTHR43684">
    <property type="match status" value="1"/>
</dbReference>
<dbReference type="SUPFAM" id="SSF52096">
    <property type="entry name" value="ClpP/crotonase"/>
    <property type="match status" value="1"/>
</dbReference>
<name>A0A9Q9RKC1_FUSFU</name>
<evidence type="ECO:0000256" key="8">
    <source>
        <dbReference type="ARBA" id="ARBA00023163"/>
    </source>
</evidence>
<keyword evidence="10" id="KW-0539">Nucleus</keyword>
<dbReference type="InterPro" id="IPR009668">
    <property type="entry name" value="RNA_pol-assoc_fac_A49-like"/>
</dbReference>
<proteinExistence type="inferred from homology"/>
<dbReference type="CDD" id="cd06558">
    <property type="entry name" value="crotonase-like"/>
    <property type="match status" value="1"/>
</dbReference>
<keyword evidence="9" id="KW-0413">Isomerase</keyword>
<keyword evidence="8" id="KW-0804">Transcription</keyword>
<keyword evidence="7" id="KW-0576">Peroxisome</keyword>
<dbReference type="InterPro" id="IPR001753">
    <property type="entry name" value="Enoyl-CoA_hydra/iso"/>
</dbReference>
<dbReference type="GO" id="GO:0005730">
    <property type="term" value="C:nucleolus"/>
    <property type="evidence" value="ECO:0007669"/>
    <property type="project" value="UniProtKB-SubCell"/>
</dbReference>
<dbReference type="GO" id="GO:0003677">
    <property type="term" value="F:DNA binding"/>
    <property type="evidence" value="ECO:0007669"/>
    <property type="project" value="InterPro"/>
</dbReference>
<dbReference type="EMBL" id="CABFJX010000201">
    <property type="protein sequence ID" value="VTT67267.1"/>
    <property type="molecule type" value="Genomic_DNA"/>
</dbReference>
<dbReference type="GO" id="GO:0000428">
    <property type="term" value="C:DNA-directed RNA polymerase complex"/>
    <property type="evidence" value="ECO:0007669"/>
    <property type="project" value="UniProtKB-KW"/>
</dbReference>
<gene>
    <name evidence="12" type="ORF">C2S_6863</name>
</gene>
<dbReference type="GO" id="GO:0005782">
    <property type="term" value="C:peroxisomal matrix"/>
    <property type="evidence" value="ECO:0007669"/>
    <property type="project" value="TreeGrafter"/>
</dbReference>
<dbReference type="GO" id="GO:0006635">
    <property type="term" value="P:fatty acid beta-oxidation"/>
    <property type="evidence" value="ECO:0007669"/>
    <property type="project" value="TreeGrafter"/>
</dbReference>
<protein>
    <recommendedName>
        <fullName evidence="14">Delta3-cis-delta2-trans-enoyl-CoA isomerase</fullName>
    </recommendedName>
</protein>
<dbReference type="GO" id="GO:0004165">
    <property type="term" value="F:delta(3)-delta(2)-enoyl-CoA isomerase activity"/>
    <property type="evidence" value="ECO:0007669"/>
    <property type="project" value="UniProtKB-ARBA"/>
</dbReference>
<comment type="caution">
    <text evidence="12">The sequence shown here is derived from an EMBL/GenBank/DDBJ whole genome shotgun (WGS) entry which is preliminary data.</text>
</comment>
<evidence type="ECO:0000256" key="9">
    <source>
        <dbReference type="ARBA" id="ARBA00023235"/>
    </source>
</evidence>